<sequence length="342" mass="39162">SLMSEIKATALDELLKLQDWNGRINLLPILMSGQKQNSVKIRKVLSKIAKDKNFEALNEWIKPCANHLHWSATSTYDGNGLVIWAKFKSFLRHMVNKHSDHSDPLFNQCAHGVDIEHRRWLTEGSPLHEKVSTALTNSRLVKGIQQASPLDQTSCLEDFHSVLNRFSPKMIAYSYVGQYCRHILAIMHFNFNLRRELDTRKADNQEKIKITYPKFKNGEATVRNVRITPNFGYVHDIFDTFLKATKKDLEDAAKELKKKSPEPMNLMLQKQPAAQAVAKHKERKNMITQDVLPTTPVSEVQKQQATAERSKNSEKAKPHCKACNHPMKGHKYVKDCPRNSGQ</sequence>
<feature type="compositionally biased region" description="Polar residues" evidence="1">
    <location>
        <begin position="288"/>
        <end position="307"/>
    </location>
</feature>
<proteinExistence type="predicted"/>
<feature type="compositionally biased region" description="Basic and acidic residues" evidence="1">
    <location>
        <begin position="332"/>
        <end position="342"/>
    </location>
</feature>
<feature type="compositionally biased region" description="Basic and acidic residues" evidence="1">
    <location>
        <begin position="308"/>
        <end position="317"/>
    </location>
</feature>
<dbReference type="OrthoDB" id="5986242at2759"/>
<protein>
    <submittedName>
        <fullName evidence="2">Uncharacterized protein</fullName>
    </submittedName>
</protein>
<dbReference type="PANTHER" id="PTHR31751:SF42">
    <property type="entry name" value="PROTEIN CBG10204"/>
    <property type="match status" value="1"/>
</dbReference>
<accession>A0A6S7HN06</accession>
<dbReference type="AlphaFoldDB" id="A0A6S7HN06"/>
<feature type="non-terminal residue" evidence="2">
    <location>
        <position position="342"/>
    </location>
</feature>
<feature type="compositionally biased region" description="Basic residues" evidence="1">
    <location>
        <begin position="318"/>
        <end position="331"/>
    </location>
</feature>
<name>A0A6S7HN06_PARCT</name>
<evidence type="ECO:0000313" key="3">
    <source>
        <dbReference type="Proteomes" id="UP001152795"/>
    </source>
</evidence>
<evidence type="ECO:0000313" key="2">
    <source>
        <dbReference type="EMBL" id="CAB4004973.1"/>
    </source>
</evidence>
<organism evidence="2 3">
    <name type="scientific">Paramuricea clavata</name>
    <name type="common">Red gorgonian</name>
    <name type="synonym">Violescent sea-whip</name>
    <dbReference type="NCBI Taxonomy" id="317549"/>
    <lineage>
        <taxon>Eukaryota</taxon>
        <taxon>Metazoa</taxon>
        <taxon>Cnidaria</taxon>
        <taxon>Anthozoa</taxon>
        <taxon>Octocorallia</taxon>
        <taxon>Malacalcyonacea</taxon>
        <taxon>Plexauridae</taxon>
        <taxon>Paramuricea</taxon>
    </lineage>
</organism>
<evidence type="ECO:0000256" key="1">
    <source>
        <dbReference type="SAM" id="MobiDB-lite"/>
    </source>
</evidence>
<gene>
    <name evidence="2" type="ORF">PACLA_8A060100</name>
</gene>
<keyword evidence="3" id="KW-1185">Reference proteome</keyword>
<comment type="caution">
    <text evidence="2">The sequence shown here is derived from an EMBL/GenBank/DDBJ whole genome shotgun (WGS) entry which is preliminary data.</text>
</comment>
<dbReference type="EMBL" id="CACRXK020005062">
    <property type="protein sequence ID" value="CAB4004973.1"/>
    <property type="molecule type" value="Genomic_DNA"/>
</dbReference>
<dbReference type="PANTHER" id="PTHR31751">
    <property type="entry name" value="SI:CH211-108C17.2-RELATED-RELATED"/>
    <property type="match status" value="1"/>
</dbReference>
<feature type="region of interest" description="Disordered" evidence="1">
    <location>
        <begin position="288"/>
        <end position="342"/>
    </location>
</feature>
<reference evidence="2" key="1">
    <citation type="submission" date="2020-04" db="EMBL/GenBank/DDBJ databases">
        <authorList>
            <person name="Alioto T."/>
            <person name="Alioto T."/>
            <person name="Gomez Garrido J."/>
        </authorList>
    </citation>
    <scope>NUCLEOTIDE SEQUENCE</scope>
    <source>
        <strain evidence="2">A484AB</strain>
    </source>
</reference>
<dbReference type="Proteomes" id="UP001152795">
    <property type="component" value="Unassembled WGS sequence"/>
</dbReference>